<keyword evidence="4" id="KW-1185">Reference proteome</keyword>
<dbReference type="EMBL" id="JACRWC010000035">
    <property type="protein sequence ID" value="MBC5998815.1"/>
    <property type="molecule type" value="Genomic_DNA"/>
</dbReference>
<dbReference type="AlphaFoldDB" id="A0A923N9V1"/>
<sequence length="560" mass="62955">MTRNSKKYRQDKKILLTVAALILCAVVCRLFSRFDVVDDALNYLCSLLRSIIYMGIIITWGVSVRRRVLNRSVRRYLMAIAALLLFWFGIRTCKFLFLEGIPALQYYCWYGYYIPMILIPLMGIYLACCLGRSENYTLPTQLKVITVPAILFILLILTNNFHQKVFAFPFGLEDAECIYVHKPLYFVCLGWMFAEVIAFLALLLVRSHVPNKKKRIWGPVIPAAAALLYCIGYLMGSKILFMIAGDMTAVMTLIMLSVCEICIQSRLIPSNTRYSELFHASTIGAQIVDTSYNICLASDNAKEFSKEMMRCTEEGPVEMGNERLSGAPVAGGHVLWVEDISMVQDVLKKLERISSRLSENNNLLKAEVELKEKQAQTDEHMRIYDKITEEVAPQLQKLESLLTFSEDPAKTRENLGLVCVISSYIKRRSNLILLGEEASFLPAQELEYCLRESMENLRLCGVAGSLSCRCKGILSKDSSVAAYAFFEMILEAALPTMNAILVNLTVESESVEMTFSISCDLSAIVPDREFLAQHNAAAIVSKQEDDVHIAFLLPKGGAAK</sequence>
<feature type="coiled-coil region" evidence="1">
    <location>
        <begin position="347"/>
        <end position="376"/>
    </location>
</feature>
<evidence type="ECO:0000313" key="4">
    <source>
        <dbReference type="Proteomes" id="UP000644115"/>
    </source>
</evidence>
<feature type="transmembrane region" description="Helical" evidence="2">
    <location>
        <begin position="40"/>
        <end position="64"/>
    </location>
</feature>
<keyword evidence="2" id="KW-1133">Transmembrane helix</keyword>
<evidence type="ECO:0000256" key="2">
    <source>
        <dbReference type="SAM" id="Phobius"/>
    </source>
</evidence>
<proteinExistence type="predicted"/>
<evidence type="ECO:0000256" key="1">
    <source>
        <dbReference type="SAM" id="Coils"/>
    </source>
</evidence>
<feature type="transmembrane region" description="Helical" evidence="2">
    <location>
        <begin position="183"/>
        <end position="204"/>
    </location>
</feature>
<keyword evidence="2" id="KW-0472">Membrane</keyword>
<accession>A0A923N9V1</accession>
<dbReference type="RefSeq" id="WP_249286340.1">
    <property type="nucleotide sequence ID" value="NZ_JACRWC010000035.1"/>
</dbReference>
<evidence type="ECO:0000313" key="3">
    <source>
        <dbReference type="EMBL" id="MBC5998815.1"/>
    </source>
</evidence>
<keyword evidence="1" id="KW-0175">Coiled coil</keyword>
<comment type="caution">
    <text evidence="3">The sequence shown here is derived from an EMBL/GenBank/DDBJ whole genome shotgun (WGS) entry which is preliminary data.</text>
</comment>
<feature type="transmembrane region" description="Helical" evidence="2">
    <location>
        <begin position="216"/>
        <end position="235"/>
    </location>
</feature>
<feature type="transmembrane region" description="Helical" evidence="2">
    <location>
        <begin position="76"/>
        <end position="97"/>
    </location>
</feature>
<protein>
    <recommendedName>
        <fullName evidence="5">Histidine kinase N-terminal 7TM region domain-containing protein</fullName>
    </recommendedName>
</protein>
<gene>
    <name evidence="3" type="ORF">H8876_02190</name>
</gene>
<feature type="transmembrane region" description="Helical" evidence="2">
    <location>
        <begin position="109"/>
        <end position="130"/>
    </location>
</feature>
<organism evidence="3 4">
    <name type="scientific">Lentihominibacter faecis</name>
    <dbReference type="NCBI Taxonomy" id="2764712"/>
    <lineage>
        <taxon>Bacteria</taxon>
        <taxon>Bacillati</taxon>
        <taxon>Bacillota</taxon>
        <taxon>Clostridia</taxon>
        <taxon>Peptostreptococcales</taxon>
        <taxon>Anaerovoracaceae</taxon>
        <taxon>Lentihominibacter</taxon>
    </lineage>
</organism>
<name>A0A923N9V1_9FIRM</name>
<feature type="transmembrane region" description="Helical" evidence="2">
    <location>
        <begin position="142"/>
        <end position="163"/>
    </location>
</feature>
<dbReference type="Proteomes" id="UP000644115">
    <property type="component" value="Unassembled WGS sequence"/>
</dbReference>
<reference evidence="3" key="1">
    <citation type="submission" date="2020-08" db="EMBL/GenBank/DDBJ databases">
        <authorList>
            <person name="Liu C."/>
            <person name="Sun Q."/>
        </authorList>
    </citation>
    <scope>NUCLEOTIDE SEQUENCE</scope>
    <source>
        <strain evidence="3">BX16</strain>
    </source>
</reference>
<evidence type="ECO:0008006" key="5">
    <source>
        <dbReference type="Google" id="ProtNLM"/>
    </source>
</evidence>
<keyword evidence="2" id="KW-0812">Transmembrane</keyword>